<dbReference type="GO" id="GO:0005576">
    <property type="term" value="C:extracellular region"/>
    <property type="evidence" value="ECO:0007669"/>
    <property type="project" value="UniProtKB-SubCell"/>
</dbReference>
<sequence length="134" mass="15743">MNRLTFFILVIAIYFGVNEACKLNELVFKNELGVGTRLRYYCRNGDYNSGFRYINHNAKEGIRFKDTGTDKSLWQCYLHHGVNMKLFILIEAYVPITNSPQCGQLREYTARPDAVYFRKDSYPRKALKPWKSLE</sequence>
<evidence type="ECO:0000256" key="5">
    <source>
        <dbReference type="ARBA" id="ARBA00022729"/>
    </source>
</evidence>
<keyword evidence="8" id="KW-1185">Reference proteome</keyword>
<feature type="chain" id="PRO_5036459740" evidence="6">
    <location>
        <begin position="21"/>
        <end position="134"/>
    </location>
</feature>
<evidence type="ECO:0000256" key="1">
    <source>
        <dbReference type="ARBA" id="ARBA00004613"/>
    </source>
</evidence>
<feature type="signal peptide" evidence="6">
    <location>
        <begin position="1"/>
        <end position="20"/>
    </location>
</feature>
<dbReference type="GO" id="GO:0060320">
    <property type="term" value="P:rejection of self pollen"/>
    <property type="evidence" value="ECO:0007669"/>
    <property type="project" value="UniProtKB-KW"/>
</dbReference>
<name>R0F375_9BRAS</name>
<comment type="similarity">
    <text evidence="2">Belongs to the plant self-incompatibility (S1) protein family.</text>
</comment>
<dbReference type="EMBL" id="KB870811">
    <property type="protein sequence ID" value="EOA15801.1"/>
    <property type="molecule type" value="Genomic_DNA"/>
</dbReference>
<keyword evidence="3" id="KW-0713">Self-incompatibility</keyword>
<evidence type="ECO:0000313" key="8">
    <source>
        <dbReference type="Proteomes" id="UP000029121"/>
    </source>
</evidence>
<evidence type="ECO:0000256" key="4">
    <source>
        <dbReference type="ARBA" id="ARBA00022525"/>
    </source>
</evidence>
<evidence type="ECO:0000256" key="6">
    <source>
        <dbReference type="SAM" id="SignalP"/>
    </source>
</evidence>
<dbReference type="Pfam" id="PF05938">
    <property type="entry name" value="Self-incomp_S1"/>
    <property type="match status" value="1"/>
</dbReference>
<keyword evidence="5 6" id="KW-0732">Signal</keyword>
<dbReference type="Proteomes" id="UP000029121">
    <property type="component" value="Unassembled WGS sequence"/>
</dbReference>
<accession>R0F375</accession>
<comment type="subcellular location">
    <subcellularLocation>
        <location evidence="1">Secreted</location>
    </subcellularLocation>
</comment>
<organism evidence="7 8">
    <name type="scientific">Capsella rubella</name>
    <dbReference type="NCBI Taxonomy" id="81985"/>
    <lineage>
        <taxon>Eukaryota</taxon>
        <taxon>Viridiplantae</taxon>
        <taxon>Streptophyta</taxon>
        <taxon>Embryophyta</taxon>
        <taxon>Tracheophyta</taxon>
        <taxon>Spermatophyta</taxon>
        <taxon>Magnoliopsida</taxon>
        <taxon>eudicotyledons</taxon>
        <taxon>Gunneridae</taxon>
        <taxon>Pentapetalae</taxon>
        <taxon>rosids</taxon>
        <taxon>malvids</taxon>
        <taxon>Brassicales</taxon>
        <taxon>Brassicaceae</taxon>
        <taxon>Camelineae</taxon>
        <taxon>Capsella</taxon>
    </lineage>
</organism>
<reference evidence="8" key="1">
    <citation type="journal article" date="2013" name="Nat. Genet.">
        <title>The Capsella rubella genome and the genomic consequences of rapid mating system evolution.</title>
        <authorList>
            <person name="Slotte T."/>
            <person name="Hazzouri K.M."/>
            <person name="Agren J.A."/>
            <person name="Koenig D."/>
            <person name="Maumus F."/>
            <person name="Guo Y.L."/>
            <person name="Steige K."/>
            <person name="Platts A.E."/>
            <person name="Escobar J.S."/>
            <person name="Newman L.K."/>
            <person name="Wang W."/>
            <person name="Mandakova T."/>
            <person name="Vello E."/>
            <person name="Smith L.M."/>
            <person name="Henz S.R."/>
            <person name="Steffen J."/>
            <person name="Takuno S."/>
            <person name="Brandvain Y."/>
            <person name="Coop G."/>
            <person name="Andolfatto P."/>
            <person name="Hu T.T."/>
            <person name="Blanchette M."/>
            <person name="Clark R.M."/>
            <person name="Quesneville H."/>
            <person name="Nordborg M."/>
            <person name="Gaut B.S."/>
            <person name="Lysak M.A."/>
            <person name="Jenkins J."/>
            <person name="Grimwood J."/>
            <person name="Chapman J."/>
            <person name="Prochnik S."/>
            <person name="Shu S."/>
            <person name="Rokhsar D."/>
            <person name="Schmutz J."/>
            <person name="Weigel D."/>
            <person name="Wright S.I."/>
        </authorList>
    </citation>
    <scope>NUCLEOTIDE SEQUENCE [LARGE SCALE GENOMIC DNA]</scope>
    <source>
        <strain evidence="8">cv. Monte Gargano</strain>
    </source>
</reference>
<evidence type="ECO:0000256" key="2">
    <source>
        <dbReference type="ARBA" id="ARBA00005581"/>
    </source>
</evidence>
<dbReference type="InterPro" id="IPR010264">
    <property type="entry name" value="Self-incomp_S1"/>
</dbReference>
<evidence type="ECO:0000256" key="3">
    <source>
        <dbReference type="ARBA" id="ARBA00022471"/>
    </source>
</evidence>
<dbReference type="AlphaFoldDB" id="R0F375"/>
<gene>
    <name evidence="7" type="ORF">CARUB_v10007278mg</name>
</gene>
<evidence type="ECO:0000313" key="7">
    <source>
        <dbReference type="EMBL" id="EOA15801.1"/>
    </source>
</evidence>
<proteinExistence type="inferred from homology"/>
<protein>
    <submittedName>
        <fullName evidence="7">Uncharacterized protein</fullName>
    </submittedName>
</protein>
<keyword evidence="4" id="KW-0964">Secreted</keyword>